<gene>
    <name evidence="1" type="ORF">SAMN05216602_4587</name>
</gene>
<dbReference type="Proteomes" id="UP000183018">
    <property type="component" value="Unassembled WGS sequence"/>
</dbReference>
<dbReference type="AlphaFoldDB" id="A0A1I3Q4U4"/>
<keyword evidence="2" id="KW-1185">Reference proteome</keyword>
<name>A0A1I3Q4U4_9GAMM</name>
<evidence type="ECO:0000313" key="2">
    <source>
        <dbReference type="Proteomes" id="UP000183018"/>
    </source>
</evidence>
<organism evidence="1 2">
    <name type="scientific">Phytopseudomonas argentinensis</name>
    <dbReference type="NCBI Taxonomy" id="289370"/>
    <lineage>
        <taxon>Bacteria</taxon>
        <taxon>Pseudomonadati</taxon>
        <taxon>Pseudomonadota</taxon>
        <taxon>Gammaproteobacteria</taxon>
        <taxon>Pseudomonadales</taxon>
        <taxon>Pseudomonadaceae</taxon>
        <taxon>Phytopseudomonas</taxon>
    </lineage>
</organism>
<dbReference type="RefSeq" id="WP_074889853.1">
    <property type="nucleotide sequence ID" value="NZ_FORC01000007.1"/>
</dbReference>
<sequence length="208" mass="22364">MSQALRDAWRALLAEPLQFVSEDCLEAALLGAVRRAQAIELARQPRFAGRIGGLLASYYGLQPLASAGKIADDDLPVVLLPRQRFAMLALACGACQHAASVAREIRGALVQRLRSHLGDEVYDLAVSRREAPVGKQAIIMGDALIEAIDADGQRCLEAWLGAQPAPLQAWLRLRFALPAPLSSGSAEDIQRVRQLATALAPREQRGAA</sequence>
<evidence type="ECO:0000313" key="1">
    <source>
        <dbReference type="EMBL" id="SFJ28437.1"/>
    </source>
</evidence>
<dbReference type="EMBL" id="FORC01000007">
    <property type="protein sequence ID" value="SFJ28437.1"/>
    <property type="molecule type" value="Genomic_DNA"/>
</dbReference>
<protein>
    <submittedName>
        <fullName evidence="1">Uncharacterized protein</fullName>
    </submittedName>
</protein>
<proteinExistence type="predicted"/>
<dbReference type="STRING" id="289370.SAMN05216602_4587"/>
<reference evidence="2" key="1">
    <citation type="submission" date="2016-10" db="EMBL/GenBank/DDBJ databases">
        <authorList>
            <person name="Varghese N."/>
            <person name="Submissions S."/>
        </authorList>
    </citation>
    <scope>NUCLEOTIDE SEQUENCE [LARGE SCALE GENOMIC DNA]</scope>
    <source>
        <strain evidence="2">LMG 22563</strain>
    </source>
</reference>
<dbReference type="OrthoDB" id="7017980at2"/>
<accession>A0A1I3Q4U4</accession>